<dbReference type="FunFam" id="3.40.50.300:FF:000665">
    <property type="entry name" value="ABC transporter A family member 2"/>
    <property type="match status" value="1"/>
</dbReference>
<feature type="domain" description="ABC transporter" evidence="12">
    <location>
        <begin position="660"/>
        <end position="891"/>
    </location>
</feature>
<feature type="domain" description="ABC transporter" evidence="12">
    <location>
        <begin position="1525"/>
        <end position="1762"/>
    </location>
</feature>
<dbReference type="SUPFAM" id="SSF52540">
    <property type="entry name" value="P-loop containing nucleoside triphosphate hydrolases"/>
    <property type="match status" value="2"/>
</dbReference>
<keyword evidence="14" id="KW-1185">Reference proteome</keyword>
<dbReference type="InterPro" id="IPR026082">
    <property type="entry name" value="ABCA"/>
</dbReference>
<feature type="transmembrane region" description="Helical" evidence="11">
    <location>
        <begin position="444"/>
        <end position="471"/>
    </location>
</feature>
<dbReference type="EMBL" id="JALJOV010001052">
    <property type="protein sequence ID" value="KAK9855484.1"/>
    <property type="molecule type" value="Genomic_DNA"/>
</dbReference>
<dbReference type="InterPro" id="IPR056264">
    <property type="entry name" value="R2_ABCA1-4-like"/>
</dbReference>
<dbReference type="PROSITE" id="PS50893">
    <property type="entry name" value="ABC_TRANSPORTER_2"/>
    <property type="match status" value="2"/>
</dbReference>
<dbReference type="Pfam" id="PF23321">
    <property type="entry name" value="R1_ABCA1"/>
    <property type="match status" value="1"/>
</dbReference>
<keyword evidence="5" id="KW-0677">Repeat</keyword>
<reference evidence="13 14" key="1">
    <citation type="journal article" date="2024" name="Nat. Commun.">
        <title>Phylogenomics reveals the evolutionary origins of lichenization in chlorophyte algae.</title>
        <authorList>
            <person name="Puginier C."/>
            <person name="Libourel C."/>
            <person name="Otte J."/>
            <person name="Skaloud P."/>
            <person name="Haon M."/>
            <person name="Grisel S."/>
            <person name="Petersen M."/>
            <person name="Berrin J.G."/>
            <person name="Delaux P.M."/>
            <person name="Dal Grande F."/>
            <person name="Keller J."/>
        </authorList>
    </citation>
    <scope>NUCLEOTIDE SEQUENCE [LARGE SCALE GENOMIC DNA]</scope>
    <source>
        <strain evidence="13 14">SAG 2523</strain>
    </source>
</reference>
<evidence type="ECO:0000256" key="1">
    <source>
        <dbReference type="ARBA" id="ARBA00004141"/>
    </source>
</evidence>
<evidence type="ECO:0000313" key="13">
    <source>
        <dbReference type="EMBL" id="KAK9855484.1"/>
    </source>
</evidence>
<dbReference type="GO" id="GO:0140359">
    <property type="term" value="F:ABC-type transporter activity"/>
    <property type="evidence" value="ECO:0007669"/>
    <property type="project" value="InterPro"/>
</dbReference>
<accession>A0AAW1STW1</accession>
<dbReference type="InterPro" id="IPR003439">
    <property type="entry name" value="ABC_transporter-like_ATP-bd"/>
</dbReference>
<evidence type="ECO:0000256" key="8">
    <source>
        <dbReference type="ARBA" id="ARBA00022989"/>
    </source>
</evidence>
<dbReference type="CDD" id="cd03263">
    <property type="entry name" value="ABC_subfamily_A"/>
    <property type="match status" value="2"/>
</dbReference>
<evidence type="ECO:0000256" key="9">
    <source>
        <dbReference type="ARBA" id="ARBA00023136"/>
    </source>
</evidence>
<dbReference type="GO" id="GO:0016887">
    <property type="term" value="F:ATP hydrolysis activity"/>
    <property type="evidence" value="ECO:0007669"/>
    <property type="project" value="InterPro"/>
</dbReference>
<dbReference type="GO" id="GO:0005524">
    <property type="term" value="F:ATP binding"/>
    <property type="evidence" value="ECO:0007669"/>
    <property type="project" value="UniProtKB-KW"/>
</dbReference>
<evidence type="ECO:0000256" key="4">
    <source>
        <dbReference type="ARBA" id="ARBA00022692"/>
    </source>
</evidence>
<evidence type="ECO:0000256" key="11">
    <source>
        <dbReference type="SAM" id="Phobius"/>
    </source>
</evidence>
<sequence>MTQASALLRKNFILQTRSKRSFLGLGGWGSFLFEILTPAAFFLLLCIPKQYLKPIHTGLQVMPPADLDVFNFQNPYEGAASRYGNGLAHILYAPNTTGVQSLTQTLAKALACPADYRRVFLGSRSFAGLFHRKDQPPQCTQQATCMTDPACWQPLHESSLLGFASEDDALAYLGVHREFVDAMVVFDPPHAPDAFSVPVLLPSYYKQYWFFVNLQLALDRAILGHALAARRPPANSPVAPLSGPNEHEQPQEAAAVSRQLSEAGLYDMSSNVSDLGLTGFTSWGLRLSEDPAAAARALATALGATGPSTLYRPSTRSPHPGGAHTVAFRQLAATSNKISKKHTIGKASGAHSDGQSGLSADRPLGSAGISLGVLPASVEVAFKAFPKPAGVFDIASAAAGGALNLLLGIAFLYPFRNIVAAVVQEKELRLREGMKIFGLQDFAYWSSWVVTYFGQLAASGFLCAIICMYPFAHSDFLLVLGLLWLITGALISYAFFLSTFFNAARVGGQVAVVVYVASVAPGLLVSELQPLGGRMWYVACLLPPSCLNQFAFAIIRWEGVQRGLTLDTWRIPITPIYEFSTLSIILTLILDIFLFGALTWYFDKVWPGEYGQPLPLLFPFRWSYWRPSKDAAGATAGERAVMSQLDNSAGPDSSAAVAIAGLRKLFRTTDNAEKHAVDGLTLSMHKGHVTALLGKNGAGKTTTISVLTGVLRPTAGDARINGRSVRTDMATIRQDLGVCPQFDILWPSLTVREHLSFYAQIKLVPAEDQPDAILHAAKDVGLEAKMHARAEELSGGQKRKLSVAIAFLADPAVVFLDEPTSGMDPYSRRFTWEVIRRHKEGRAIVLTTHSMEEADILADRIAVMADGQLAAVGTSLDLKSRFGVGYTLTVSLGDDGNLQKLAELISAHVPKSQQGEATSSEAAFRLPREDASSFADMLKEIDTGKAEMGVTGYGLSVTTMEEVFLRISEGNAPEPSNVPVANGDAGVASGGHAHAAPAVANGMADADGTSASAPLLPSSPDRPTRRLHGCELYLRQLRALFVKRALSARRDKWAVTLQLLVPVLLVLVSLWTGQASRLATNDPALTIDRATCMKGSPAAFAAPNATRLNDTGLAAFLGDYALGGLEDTGKTRIWNLPFSSLINGTLDGWLLEHWFQDLEIYDGLFLNALANSSAALSEGGTVKYTLMVNTSGLHTLPAALREANSALLRGVQGAVSASIDVVNHPFPKTNELLRINNELGTQFLILGLITAGAILSSAFAIFLTREYASGSKHLQVIAGAPLTALWGATYLWDLLSCALVLAAFVACFYLFDMPAFRGIRIAACICLLLAFSCAALPYTYLQHFGFQDEMEAFRTNLATSLFPGLIGFLCTVIIDSILSIPFGNPRPGLRTFNGRLKFGLRAIVPHYCLARGLYDVSQTYGEPLGRPDKDPFAWGAAQQQLVWLGIQTVVYILLTLAREAGLLSAARLRLRDAWIRLTARMGQRHSENDLRGAAEPAQSSVPEDEDVAEQRRAVRQQGTQGGFQVLLDQVSKTYYLGPAQPPVLAVDNVALGVQSGECFGLLGINGAGKTTIFKMLTGELEPDQGEAFICGRSLTRAPASARRRLGYCPQANGLPGLLTGREVLRLYASLRGIPGAALEAEVTGLLERLGLMPYADRICSSYSGGNQRKLSVAVALVGGPPVVLMDEPSTGMDPTAKRALWDLLRKHVLAAGHTVVLTSHSMEECEALCTRLAIMAAGRMRCLGSVQHLKSRFGQGYTLDMRVAEGQQASVKGMVDNLCPGAQPGQATATTMNFIIPQQNLDLPHVFASIEDQRSQGLIEEYALSQTTLENVFISLAESNSSRDESNE</sequence>
<dbReference type="SMART" id="SM00382">
    <property type="entry name" value="AAA"/>
    <property type="match status" value="2"/>
</dbReference>
<proteinExistence type="inferred from homology"/>
<feature type="transmembrane region" description="Helical" evidence="11">
    <location>
        <begin position="1243"/>
        <end position="1263"/>
    </location>
</feature>
<dbReference type="Gene3D" id="3.40.50.300">
    <property type="entry name" value="P-loop containing nucleotide triphosphate hydrolases"/>
    <property type="match status" value="2"/>
</dbReference>
<keyword evidence="8 11" id="KW-1133">Transmembrane helix</keyword>
<keyword evidence="6" id="KW-0547">Nucleotide-binding</keyword>
<dbReference type="InterPro" id="IPR003593">
    <property type="entry name" value="AAA+_ATPase"/>
</dbReference>
<feature type="region of interest" description="Disordered" evidence="10">
    <location>
        <begin position="233"/>
        <end position="255"/>
    </location>
</feature>
<feature type="transmembrane region" description="Helical" evidence="11">
    <location>
        <begin position="1318"/>
        <end position="1341"/>
    </location>
</feature>
<comment type="caution">
    <text evidence="13">The sequence shown here is derived from an EMBL/GenBank/DDBJ whole genome shotgun (WGS) entry which is preliminary data.</text>
</comment>
<feature type="transmembrane region" description="Helical" evidence="11">
    <location>
        <begin position="402"/>
        <end position="423"/>
    </location>
</feature>
<feature type="transmembrane region" description="Helical" evidence="11">
    <location>
        <begin position="1053"/>
        <end position="1071"/>
    </location>
</feature>
<dbReference type="InterPro" id="IPR017871">
    <property type="entry name" value="ABC_transporter-like_CS"/>
</dbReference>
<feature type="transmembrane region" description="Helical" evidence="11">
    <location>
        <begin position="1361"/>
        <end position="1382"/>
    </location>
</feature>
<feature type="transmembrane region" description="Helical" evidence="11">
    <location>
        <begin position="576"/>
        <end position="602"/>
    </location>
</feature>
<dbReference type="FunFam" id="3.40.50.300:FF:000335">
    <property type="entry name" value="ATP binding cassette subfamily A member 5"/>
    <property type="match status" value="1"/>
</dbReference>
<protein>
    <recommendedName>
        <fullName evidence="12">ABC transporter domain-containing protein</fullName>
    </recommendedName>
</protein>
<evidence type="ECO:0000256" key="7">
    <source>
        <dbReference type="ARBA" id="ARBA00022840"/>
    </source>
</evidence>
<dbReference type="Proteomes" id="UP001485043">
    <property type="component" value="Unassembled WGS sequence"/>
</dbReference>
<keyword evidence="4 11" id="KW-0812">Transmembrane</keyword>
<dbReference type="PANTHER" id="PTHR19229:SF36">
    <property type="entry name" value="ATP-BINDING CASSETTE SUB-FAMILY A MEMBER 2"/>
    <property type="match status" value="1"/>
</dbReference>
<name>A0AAW1STW1_9CHLO</name>
<dbReference type="InterPro" id="IPR027417">
    <property type="entry name" value="P-loop_NTPase"/>
</dbReference>
<dbReference type="Pfam" id="PF12698">
    <property type="entry name" value="ABC2_membrane_3"/>
    <property type="match status" value="2"/>
</dbReference>
<keyword evidence="9 11" id="KW-0472">Membrane</keyword>
<evidence type="ECO:0000256" key="2">
    <source>
        <dbReference type="ARBA" id="ARBA00008526"/>
    </source>
</evidence>
<evidence type="ECO:0000256" key="10">
    <source>
        <dbReference type="SAM" id="MobiDB-lite"/>
    </source>
</evidence>
<feature type="transmembrane region" description="Helical" evidence="11">
    <location>
        <begin position="503"/>
        <end position="524"/>
    </location>
</feature>
<keyword evidence="3" id="KW-0813">Transport</keyword>
<evidence type="ECO:0000256" key="5">
    <source>
        <dbReference type="ARBA" id="ARBA00022737"/>
    </source>
</evidence>
<feature type="transmembrane region" description="Helical" evidence="11">
    <location>
        <begin position="21"/>
        <end position="45"/>
    </location>
</feature>
<dbReference type="PANTHER" id="PTHR19229">
    <property type="entry name" value="ATP-BINDING CASSETTE TRANSPORTER SUBFAMILY A ABCA"/>
    <property type="match status" value="1"/>
</dbReference>
<dbReference type="PROSITE" id="PS00211">
    <property type="entry name" value="ABC_TRANSPORTER_1"/>
    <property type="match status" value="2"/>
</dbReference>
<dbReference type="GO" id="GO:0016020">
    <property type="term" value="C:membrane"/>
    <property type="evidence" value="ECO:0007669"/>
    <property type="project" value="UniProtKB-SubCell"/>
</dbReference>
<evidence type="ECO:0000259" key="12">
    <source>
        <dbReference type="PROSITE" id="PS50893"/>
    </source>
</evidence>
<feature type="region of interest" description="Disordered" evidence="10">
    <location>
        <begin position="1485"/>
        <end position="1516"/>
    </location>
</feature>
<dbReference type="InterPro" id="IPR013525">
    <property type="entry name" value="ABC2_TM"/>
</dbReference>
<evidence type="ECO:0000256" key="6">
    <source>
        <dbReference type="ARBA" id="ARBA00022741"/>
    </source>
</evidence>
<gene>
    <name evidence="13" type="ORF">WJX84_001088</name>
</gene>
<dbReference type="Pfam" id="PF00005">
    <property type="entry name" value="ABC_tran"/>
    <property type="match status" value="2"/>
</dbReference>
<evidence type="ECO:0000313" key="14">
    <source>
        <dbReference type="Proteomes" id="UP001485043"/>
    </source>
</evidence>
<comment type="subcellular location">
    <subcellularLocation>
        <location evidence="1">Membrane</location>
        <topology evidence="1">Multi-pass membrane protein</topology>
    </subcellularLocation>
</comment>
<comment type="similarity">
    <text evidence="2">Belongs to the ABC transporter superfamily. ABCA family. CPR flippase (TC 3.A.1.211) subfamily.</text>
</comment>
<evidence type="ECO:0000256" key="3">
    <source>
        <dbReference type="ARBA" id="ARBA00022448"/>
    </source>
</evidence>
<feature type="transmembrane region" description="Helical" evidence="11">
    <location>
        <begin position="1290"/>
        <end position="1311"/>
    </location>
</feature>
<dbReference type="GO" id="GO:0005319">
    <property type="term" value="F:lipid transporter activity"/>
    <property type="evidence" value="ECO:0007669"/>
    <property type="project" value="TreeGrafter"/>
</dbReference>
<keyword evidence="7" id="KW-0067">ATP-binding</keyword>
<feature type="transmembrane region" description="Helical" evidence="11">
    <location>
        <begin position="536"/>
        <end position="555"/>
    </location>
</feature>
<feature type="transmembrane region" description="Helical" evidence="11">
    <location>
        <begin position="477"/>
        <end position="496"/>
    </location>
</feature>
<organism evidence="13 14">
    <name type="scientific">Apatococcus fuscideae</name>
    <dbReference type="NCBI Taxonomy" id="2026836"/>
    <lineage>
        <taxon>Eukaryota</taxon>
        <taxon>Viridiplantae</taxon>
        <taxon>Chlorophyta</taxon>
        <taxon>core chlorophytes</taxon>
        <taxon>Trebouxiophyceae</taxon>
        <taxon>Chlorellales</taxon>
        <taxon>Chlorellaceae</taxon>
        <taxon>Apatococcus</taxon>
    </lineage>
</organism>